<dbReference type="Pfam" id="PF16656">
    <property type="entry name" value="Pur_ac_phosph_N"/>
    <property type="match status" value="1"/>
</dbReference>
<dbReference type="Pfam" id="PF00149">
    <property type="entry name" value="Metallophos"/>
    <property type="match status" value="1"/>
</dbReference>
<keyword evidence="2" id="KW-0325">Glycoprotein</keyword>
<keyword evidence="3" id="KW-0378">Hydrolase</keyword>
<dbReference type="InterPro" id="IPR015914">
    <property type="entry name" value="PAPs_N"/>
</dbReference>
<dbReference type="AlphaFoldDB" id="A0A8S1FEZ4"/>
<comment type="catalytic activity">
    <reaction evidence="3">
        <text>a phosphate monoester + H2O = an alcohol + phosphate</text>
        <dbReference type="Rhea" id="RHEA:15017"/>
        <dbReference type="ChEBI" id="CHEBI:15377"/>
        <dbReference type="ChEBI" id="CHEBI:30879"/>
        <dbReference type="ChEBI" id="CHEBI:43474"/>
        <dbReference type="ChEBI" id="CHEBI:67140"/>
        <dbReference type="EC" id="3.1.3.2"/>
    </reaction>
</comment>
<dbReference type="InterPro" id="IPR029052">
    <property type="entry name" value="Metallo-depent_PP-like"/>
</dbReference>
<feature type="domain" description="Calcineurin-like phosphoesterase" evidence="5">
    <location>
        <begin position="141"/>
        <end position="316"/>
    </location>
</feature>
<evidence type="ECO:0000313" key="8">
    <source>
        <dbReference type="EMBL" id="CAB3410029.1"/>
    </source>
</evidence>
<dbReference type="SUPFAM" id="SSF56300">
    <property type="entry name" value="Metallo-dependent phosphatases"/>
    <property type="match status" value="1"/>
</dbReference>
<dbReference type="EC" id="3.1.3.2" evidence="3"/>
<dbReference type="InterPro" id="IPR004843">
    <property type="entry name" value="Calcineurin-like_PHP"/>
</dbReference>
<evidence type="ECO:0000256" key="2">
    <source>
        <dbReference type="ARBA" id="ARBA00023180"/>
    </source>
</evidence>
<evidence type="ECO:0000256" key="4">
    <source>
        <dbReference type="SAM" id="SignalP"/>
    </source>
</evidence>
<dbReference type="Gene3D" id="2.60.40.380">
    <property type="entry name" value="Purple acid phosphatase-like, N-terminal"/>
    <property type="match status" value="1"/>
</dbReference>
<dbReference type="Pfam" id="PF14008">
    <property type="entry name" value="Metallophos_C"/>
    <property type="match status" value="1"/>
</dbReference>
<organism evidence="8 9">
    <name type="scientific">Caenorhabditis bovis</name>
    <dbReference type="NCBI Taxonomy" id="2654633"/>
    <lineage>
        <taxon>Eukaryota</taxon>
        <taxon>Metazoa</taxon>
        <taxon>Ecdysozoa</taxon>
        <taxon>Nematoda</taxon>
        <taxon>Chromadorea</taxon>
        <taxon>Rhabditida</taxon>
        <taxon>Rhabditina</taxon>
        <taxon>Rhabditomorpha</taxon>
        <taxon>Rhabditoidea</taxon>
        <taxon>Rhabditidae</taxon>
        <taxon>Peloderinae</taxon>
        <taxon>Caenorhabditis</taxon>
    </lineage>
</organism>
<feature type="chain" id="PRO_5035812686" description="Purple acid phosphatase" evidence="4">
    <location>
        <begin position="16"/>
        <end position="411"/>
    </location>
</feature>
<evidence type="ECO:0000259" key="6">
    <source>
        <dbReference type="Pfam" id="PF14008"/>
    </source>
</evidence>
<feature type="domain" description="Purple acid phosphatase N-terminal" evidence="7">
    <location>
        <begin position="19"/>
        <end position="109"/>
    </location>
</feature>
<keyword evidence="9" id="KW-1185">Reference proteome</keyword>
<dbReference type="OrthoDB" id="45007at2759"/>
<evidence type="ECO:0000259" key="7">
    <source>
        <dbReference type="Pfam" id="PF16656"/>
    </source>
</evidence>
<dbReference type="InterPro" id="IPR008963">
    <property type="entry name" value="Purple_acid_Pase-like_N"/>
</dbReference>
<dbReference type="GO" id="GO:0046872">
    <property type="term" value="F:metal ion binding"/>
    <property type="evidence" value="ECO:0007669"/>
    <property type="project" value="InterPro"/>
</dbReference>
<comment type="similarity">
    <text evidence="3">Belongs to the metallophosphoesterase superfamily. Purple acid phosphatase family.</text>
</comment>
<dbReference type="PANTHER" id="PTHR45867:SF1">
    <property type="entry name" value="PURPLE ACID PHOSPHATASE"/>
    <property type="match status" value="1"/>
</dbReference>
<dbReference type="SUPFAM" id="SSF49363">
    <property type="entry name" value="Purple acid phosphatase, N-terminal domain"/>
    <property type="match status" value="1"/>
</dbReference>
<name>A0A8S1FEZ4_9PELO</name>
<dbReference type="CDD" id="cd00839">
    <property type="entry name" value="MPP_PAPs"/>
    <property type="match status" value="1"/>
</dbReference>
<dbReference type="PANTHER" id="PTHR45867">
    <property type="entry name" value="PURPLE ACID PHOSPHATASE"/>
    <property type="match status" value="1"/>
</dbReference>
<sequence>MLFSILLVLATISEAVVQPKQVHLSLNGHAHQMVVTWHTNEQACKETQHVVYGTNPSQLGMTAKASMTEWKGGLKRYTFRATLTDLEKGCKYYYKVGSSEGFSDIFFFTQPDGNKPLRAAIFGDLSIYKGYSIKPLIYGTQKNQFDVVFHIGDIAYDLHDDDGKVGDEFMEAIEPIAAHVPYMVLPGNHETRYEYSHIINRYTMPKNGVYDNNLFWSLNYGNTHIIALNTEYYAEGKEKEAKAQYEWLKKDLENMKAKWTIVLVHRPLYCSTQSKHGCDDPQDTLPRKGNALFPGIEKLLYDHHVDLVFYGHKHTYERMWPMYNGDPHISNNPNHIINPKAPAYILVGSAGCHTHLGPQDSIPQPFSITRLGNYGYTVIQVFNSTHLRTHFVDASDDIGNRMDRFYIEKHY</sequence>
<protein>
    <recommendedName>
        <fullName evidence="3">Purple acid phosphatase</fullName>
        <ecNumber evidence="3">3.1.3.2</ecNumber>
    </recommendedName>
</protein>
<dbReference type="Proteomes" id="UP000494206">
    <property type="component" value="Unassembled WGS sequence"/>
</dbReference>
<dbReference type="InterPro" id="IPR041792">
    <property type="entry name" value="MPP_PAP"/>
</dbReference>
<dbReference type="InterPro" id="IPR025733">
    <property type="entry name" value="PAPs_C"/>
</dbReference>
<feature type="signal peptide" evidence="4">
    <location>
        <begin position="1"/>
        <end position="15"/>
    </location>
</feature>
<keyword evidence="1 4" id="KW-0732">Signal</keyword>
<dbReference type="GO" id="GO:0003993">
    <property type="term" value="F:acid phosphatase activity"/>
    <property type="evidence" value="ECO:0007669"/>
    <property type="project" value="UniProtKB-EC"/>
</dbReference>
<evidence type="ECO:0000313" key="9">
    <source>
        <dbReference type="Proteomes" id="UP000494206"/>
    </source>
</evidence>
<feature type="domain" description="Purple acid phosphatase C-terminal" evidence="6">
    <location>
        <begin position="341"/>
        <end position="397"/>
    </location>
</feature>
<reference evidence="8 9" key="1">
    <citation type="submission" date="2020-04" db="EMBL/GenBank/DDBJ databases">
        <authorList>
            <person name="Laetsch R D."/>
            <person name="Stevens L."/>
            <person name="Kumar S."/>
            <person name="Blaxter L. M."/>
        </authorList>
    </citation>
    <scope>NUCLEOTIDE SEQUENCE [LARGE SCALE GENOMIC DNA]</scope>
</reference>
<dbReference type="Gene3D" id="3.60.21.10">
    <property type="match status" value="1"/>
</dbReference>
<proteinExistence type="inferred from homology"/>
<evidence type="ECO:0000259" key="5">
    <source>
        <dbReference type="Pfam" id="PF00149"/>
    </source>
</evidence>
<dbReference type="EMBL" id="CADEPM010000009">
    <property type="protein sequence ID" value="CAB3410029.1"/>
    <property type="molecule type" value="Genomic_DNA"/>
</dbReference>
<evidence type="ECO:0000256" key="1">
    <source>
        <dbReference type="ARBA" id="ARBA00022729"/>
    </source>
</evidence>
<accession>A0A8S1FEZ4</accession>
<comment type="caution">
    <text evidence="8">The sequence shown here is derived from an EMBL/GenBank/DDBJ whole genome shotgun (WGS) entry which is preliminary data.</text>
</comment>
<evidence type="ECO:0000256" key="3">
    <source>
        <dbReference type="RuleBase" id="RU361203"/>
    </source>
</evidence>
<gene>
    <name evidence="8" type="ORF">CBOVIS_LOCUS11599</name>
</gene>